<sequence length="102" mass="10836">MHVISVSYVISGLSDGEGCQRDSSAPHCLLSLRKPGHSGAWHNPLGDLARESQLASRGERAEVVQTLQLNSLGSLGDISFDLHSPPSPSHRPAATFSSHSHT</sequence>
<reference evidence="2" key="1">
    <citation type="submission" date="2023-04" db="EMBL/GenBank/DDBJ databases">
        <authorList>
            <consortium name="ELIXIR-Norway"/>
        </authorList>
    </citation>
    <scope>NUCLEOTIDE SEQUENCE [LARGE SCALE GENOMIC DNA]</scope>
</reference>
<evidence type="ECO:0000256" key="1">
    <source>
        <dbReference type="SAM" id="MobiDB-lite"/>
    </source>
</evidence>
<gene>
    <name evidence="2" type="ORF">MRATA1EN1_LOCUS15273</name>
</gene>
<proteinExistence type="predicted"/>
<feature type="region of interest" description="Disordered" evidence="1">
    <location>
        <begin position="80"/>
        <end position="102"/>
    </location>
</feature>
<dbReference type="Proteomes" id="UP001176941">
    <property type="component" value="Chromosome 25"/>
</dbReference>
<protein>
    <submittedName>
        <fullName evidence="2">Uncharacterized protein</fullName>
    </submittedName>
</protein>
<accession>A0ABN8Z057</accession>
<organism evidence="2 3">
    <name type="scientific">Rangifer tarandus platyrhynchus</name>
    <name type="common">Svalbard reindeer</name>
    <dbReference type="NCBI Taxonomy" id="3082113"/>
    <lineage>
        <taxon>Eukaryota</taxon>
        <taxon>Metazoa</taxon>
        <taxon>Chordata</taxon>
        <taxon>Craniata</taxon>
        <taxon>Vertebrata</taxon>
        <taxon>Euteleostomi</taxon>
        <taxon>Mammalia</taxon>
        <taxon>Eutheria</taxon>
        <taxon>Laurasiatheria</taxon>
        <taxon>Artiodactyla</taxon>
        <taxon>Ruminantia</taxon>
        <taxon>Pecora</taxon>
        <taxon>Cervidae</taxon>
        <taxon>Odocoileinae</taxon>
        <taxon>Rangifer</taxon>
    </lineage>
</organism>
<name>A0ABN8Z057_RANTA</name>
<dbReference type="EMBL" id="OX459961">
    <property type="protein sequence ID" value="CAI9166311.1"/>
    <property type="molecule type" value="Genomic_DNA"/>
</dbReference>
<evidence type="ECO:0000313" key="3">
    <source>
        <dbReference type="Proteomes" id="UP001176941"/>
    </source>
</evidence>
<keyword evidence="3" id="KW-1185">Reference proteome</keyword>
<evidence type="ECO:0000313" key="2">
    <source>
        <dbReference type="EMBL" id="CAI9166311.1"/>
    </source>
</evidence>